<reference evidence="2 3" key="1">
    <citation type="submission" date="2018-06" db="EMBL/GenBank/DDBJ databases">
        <title>Genomic Encyclopedia of Archaeal and Bacterial Type Strains, Phase II (KMG-II): from individual species to whole genera.</title>
        <authorList>
            <person name="Goeker M."/>
        </authorList>
    </citation>
    <scope>NUCLEOTIDE SEQUENCE [LARGE SCALE GENOMIC DNA]</scope>
    <source>
        <strain evidence="2 3">DSM 29821</strain>
    </source>
</reference>
<comment type="caution">
    <text evidence="2">The sequence shown here is derived from an EMBL/GenBank/DDBJ whole genome shotgun (WGS) entry which is preliminary data.</text>
</comment>
<dbReference type="RefSeq" id="WP_111593036.1">
    <property type="nucleotide sequence ID" value="NZ_QLMA01000005.1"/>
</dbReference>
<keyword evidence="1" id="KW-0812">Transmembrane</keyword>
<evidence type="ECO:0000313" key="3">
    <source>
        <dbReference type="Proteomes" id="UP000249819"/>
    </source>
</evidence>
<dbReference type="AlphaFoldDB" id="A0A327VVI5"/>
<proteinExistence type="predicted"/>
<keyword evidence="1" id="KW-0472">Membrane</keyword>
<feature type="transmembrane region" description="Helical" evidence="1">
    <location>
        <begin position="25"/>
        <end position="46"/>
    </location>
</feature>
<feature type="transmembrane region" description="Helical" evidence="1">
    <location>
        <begin position="373"/>
        <end position="396"/>
    </location>
</feature>
<dbReference type="OrthoDB" id="942886at2"/>
<feature type="transmembrane region" description="Helical" evidence="1">
    <location>
        <begin position="317"/>
        <end position="335"/>
    </location>
</feature>
<evidence type="ECO:0000256" key="1">
    <source>
        <dbReference type="SAM" id="Phobius"/>
    </source>
</evidence>
<organism evidence="2 3">
    <name type="scientific">Chitinophaga dinghuensis</name>
    <dbReference type="NCBI Taxonomy" id="1539050"/>
    <lineage>
        <taxon>Bacteria</taxon>
        <taxon>Pseudomonadati</taxon>
        <taxon>Bacteroidota</taxon>
        <taxon>Chitinophagia</taxon>
        <taxon>Chitinophagales</taxon>
        <taxon>Chitinophagaceae</taxon>
        <taxon>Chitinophaga</taxon>
    </lineage>
</organism>
<feature type="transmembrane region" description="Helical" evidence="1">
    <location>
        <begin position="161"/>
        <end position="183"/>
    </location>
</feature>
<feature type="transmembrane region" description="Helical" evidence="1">
    <location>
        <begin position="402"/>
        <end position="419"/>
    </location>
</feature>
<evidence type="ECO:0000313" key="2">
    <source>
        <dbReference type="EMBL" id="RAJ80007.1"/>
    </source>
</evidence>
<feature type="transmembrane region" description="Helical" evidence="1">
    <location>
        <begin position="341"/>
        <end position="361"/>
    </location>
</feature>
<dbReference type="Proteomes" id="UP000249819">
    <property type="component" value="Unassembled WGS sequence"/>
</dbReference>
<feature type="transmembrane region" description="Helical" evidence="1">
    <location>
        <begin position="132"/>
        <end position="149"/>
    </location>
</feature>
<feature type="transmembrane region" description="Helical" evidence="1">
    <location>
        <begin position="228"/>
        <end position="256"/>
    </location>
</feature>
<feature type="transmembrane region" description="Helical" evidence="1">
    <location>
        <begin position="106"/>
        <end position="126"/>
    </location>
</feature>
<dbReference type="EMBL" id="QLMA01000005">
    <property type="protein sequence ID" value="RAJ80007.1"/>
    <property type="molecule type" value="Genomic_DNA"/>
</dbReference>
<sequence>MGLIGWYTTVKIKAFFRWKDNRSGIIYAILGMAAMLYAVGLLYLLMTELTKRLSVEHFKHILLVTVVSMTVLRKFLPQYIPFRKSLLPYHPTSAIFRYAFNVLDEILCFNFVNTVLFISLLLIFPFFTIKDALTWIIWIVVAIICRRFIQCLLEQRIRRHDFFLLLGLSLAAIIGAVIFWQPAFINTGSWEAALIAIVVAGLADFMMEEKIGEYEYTSRQGVTSSHTGFNILMNAPVLRVAVTGAFIVKALFLLVLTMKMQKKGVNEMMFVTMLFSSPALPFTYCFNNCWGPLRNYWFSIDQADPNGTAIWRLQLRIMALPLAIDSILTIIFYIVNSKLGPMILVSYFASGILLCVLSYYWSLRFPFYVKRGFSMNVNTSTVASLITLPICTALWLTCLSPAYYLIAVAYVIAALVLIIRMNKFYNNIRISVYSKLYR</sequence>
<keyword evidence="3" id="KW-1185">Reference proteome</keyword>
<name>A0A327VVI5_9BACT</name>
<accession>A0A327VVI5</accession>
<gene>
    <name evidence="2" type="ORF">CLV59_105114</name>
</gene>
<keyword evidence="1" id="KW-1133">Transmembrane helix</keyword>
<protein>
    <submittedName>
        <fullName evidence="2">Uncharacterized protein</fullName>
    </submittedName>
</protein>